<name>A0A0H5A5N1_9PSED</name>
<reference evidence="2 3" key="1">
    <citation type="journal article" date="2015" name="Genome Announc.">
        <title>Complete Genome Sequence of the Rhizobacterium Pseudomonas trivialis Strain IHBB745 with Multiple Plant Growth-Promoting Activities and Tolerance to Desiccation and Alkalinity.</title>
        <authorList>
            <person name="Gulati A."/>
            <person name="Swarnkar M.K."/>
            <person name="Vyas P."/>
            <person name="Rahi P."/>
            <person name="Thakur R."/>
            <person name="Thakur N."/>
            <person name="Singh A.K."/>
        </authorList>
    </citation>
    <scope>NUCLEOTIDE SEQUENCE [LARGE SCALE GENOMIC DNA]</scope>
    <source>
        <strain evidence="3">745</strain>
    </source>
</reference>
<dbReference type="PATRIC" id="fig|200450.3.peg.1855"/>
<dbReference type="KEGG" id="ptv:AA957_08940"/>
<gene>
    <name evidence="2" type="ORF">AA957_08940</name>
</gene>
<dbReference type="RefSeq" id="WP_049709872.1">
    <property type="nucleotide sequence ID" value="NZ_CP011507.1"/>
</dbReference>
<accession>A0A0H5A5N1</accession>
<reference evidence="3" key="2">
    <citation type="submission" date="2015-05" db="EMBL/GenBank/DDBJ databases">
        <authorList>
            <person name="Swarnkar M.K."/>
            <person name="Vyas P."/>
            <person name="Rahi P."/>
            <person name="Thakur R."/>
            <person name="Thakur N."/>
            <person name="Singh A.K."/>
            <person name="Gulati A."/>
        </authorList>
    </citation>
    <scope>NUCLEOTIDE SEQUENCE [LARGE SCALE GENOMIC DNA]</scope>
    <source>
        <strain evidence="3">745</strain>
    </source>
</reference>
<dbReference type="Proteomes" id="UP000036608">
    <property type="component" value="Chromosome"/>
</dbReference>
<dbReference type="Pfam" id="PF06551">
    <property type="entry name" value="DUF1120"/>
    <property type="match status" value="1"/>
</dbReference>
<protein>
    <recommendedName>
        <fullName evidence="4">DUF1120 domain-containing protein</fullName>
    </recommendedName>
</protein>
<keyword evidence="1" id="KW-0732">Signal</keyword>
<dbReference type="AlphaFoldDB" id="A0A0H5A5N1"/>
<sequence>MRLKPILLSLSLLLGANAWGADECQLNLSETVLDFGLMNRAVALAPAAELALGERRLSLTLNCANPTDMSLFYRGLAAGAERFRFTERGSYRLRVTAAVLDGQAVEVGLLAGSGQPAISTGASLNWRPEHGIAPMRAGVPVSGRSLSLQLEASAWALEEASRVNDAVTWDTSGVFDAINAGRSRELRLQARFAPAACTPSLSNGGNVDFGKLSVMDLSTDKDTALPARSLVVSVACDAPSAFTLRLKDNREGSATGPGDETTFGLGLDARQQKIGRYQLVVDPARTTADSFPQLYRTDSATGTGVAPWSSASASPLAINASRFLGFSASAGSTSGPVPIQQLSATTSLEAVIAPLGSLDLGSEVRLDGAATLELNYL</sequence>
<feature type="chain" id="PRO_5005215943" description="DUF1120 domain-containing protein" evidence="1">
    <location>
        <begin position="21"/>
        <end position="377"/>
    </location>
</feature>
<proteinExistence type="predicted"/>
<dbReference type="OrthoDB" id="6602106at2"/>
<feature type="signal peptide" evidence="1">
    <location>
        <begin position="1"/>
        <end position="20"/>
    </location>
</feature>
<dbReference type="EMBL" id="CP011507">
    <property type="protein sequence ID" value="AKS06226.1"/>
    <property type="molecule type" value="Genomic_DNA"/>
</dbReference>
<evidence type="ECO:0000256" key="1">
    <source>
        <dbReference type="SAM" id="SignalP"/>
    </source>
</evidence>
<dbReference type="InterPro" id="IPR010546">
    <property type="entry name" value="DUF1120"/>
</dbReference>
<evidence type="ECO:0000313" key="2">
    <source>
        <dbReference type="EMBL" id="AKS06226.1"/>
    </source>
</evidence>
<organism evidence="2 3">
    <name type="scientific">Pseudomonas trivialis</name>
    <dbReference type="NCBI Taxonomy" id="200450"/>
    <lineage>
        <taxon>Bacteria</taxon>
        <taxon>Pseudomonadati</taxon>
        <taxon>Pseudomonadota</taxon>
        <taxon>Gammaproteobacteria</taxon>
        <taxon>Pseudomonadales</taxon>
        <taxon>Pseudomonadaceae</taxon>
        <taxon>Pseudomonas</taxon>
    </lineage>
</organism>
<evidence type="ECO:0000313" key="3">
    <source>
        <dbReference type="Proteomes" id="UP000036608"/>
    </source>
</evidence>
<evidence type="ECO:0008006" key="4">
    <source>
        <dbReference type="Google" id="ProtNLM"/>
    </source>
</evidence>